<name>A0ABX1GTL7_9FLAO</name>
<proteinExistence type="predicted"/>
<gene>
    <name evidence="1" type="ORF">HCU67_08955</name>
</gene>
<evidence type="ECO:0000313" key="1">
    <source>
        <dbReference type="EMBL" id="NKI32067.1"/>
    </source>
</evidence>
<comment type="caution">
    <text evidence="1">The sequence shown here is derived from an EMBL/GenBank/DDBJ whole genome shotgun (WGS) entry which is preliminary data.</text>
</comment>
<organism evidence="1 2">
    <name type="scientific">Croceivirga thetidis</name>
    <dbReference type="NCBI Taxonomy" id="2721623"/>
    <lineage>
        <taxon>Bacteria</taxon>
        <taxon>Pseudomonadati</taxon>
        <taxon>Bacteroidota</taxon>
        <taxon>Flavobacteriia</taxon>
        <taxon>Flavobacteriales</taxon>
        <taxon>Flavobacteriaceae</taxon>
        <taxon>Croceivirga</taxon>
    </lineage>
</organism>
<protein>
    <recommendedName>
        <fullName evidence="3">YopX protein domain-containing protein</fullName>
    </recommendedName>
</protein>
<evidence type="ECO:0008006" key="3">
    <source>
        <dbReference type="Google" id="ProtNLM"/>
    </source>
</evidence>
<keyword evidence="2" id="KW-1185">Reference proteome</keyword>
<evidence type="ECO:0000313" key="2">
    <source>
        <dbReference type="Proteomes" id="UP000718451"/>
    </source>
</evidence>
<sequence length="143" mass="16841">MDIFENFIGKTWSAEGKWGDGSLFKQVSTFSYSLDSTLVIVESKGFTDQEQTKFGNRNHGIRKWNSEIGFVEFWEFDVFGGLTKGKIFVEDKNLRYEYVYGDTLVSDYWEYVNDNTYNFKVGNYIQGVWEQVYLETQFNSEQK</sequence>
<reference evidence="1 2" key="1">
    <citation type="submission" date="2020-04" db="EMBL/GenBank/DDBJ databases">
        <authorList>
            <person name="Yoon J."/>
        </authorList>
    </citation>
    <scope>NUCLEOTIDE SEQUENCE [LARGE SCALE GENOMIC DNA]</scope>
    <source>
        <strain evidence="1 2">DJ-13</strain>
    </source>
</reference>
<dbReference type="RefSeq" id="WP_168552291.1">
    <property type="nucleotide sequence ID" value="NZ_JAAWWL010000002.1"/>
</dbReference>
<accession>A0ABX1GTL7</accession>
<dbReference type="EMBL" id="JAAWWL010000002">
    <property type="protein sequence ID" value="NKI32067.1"/>
    <property type="molecule type" value="Genomic_DNA"/>
</dbReference>
<dbReference type="Proteomes" id="UP000718451">
    <property type="component" value="Unassembled WGS sequence"/>
</dbReference>